<dbReference type="InterPro" id="IPR012480">
    <property type="entry name" value="Hepar_II_III_C"/>
</dbReference>
<evidence type="ECO:0000259" key="3">
    <source>
        <dbReference type="Pfam" id="PF07940"/>
    </source>
</evidence>
<dbReference type="SUPFAM" id="SSF48230">
    <property type="entry name" value="Chondroitin AC/alginate lyase"/>
    <property type="match status" value="1"/>
</dbReference>
<keyword evidence="5" id="KW-1185">Reference proteome</keyword>
<dbReference type="Gene3D" id="2.70.98.70">
    <property type="match status" value="1"/>
</dbReference>
<dbReference type="Pfam" id="PF07940">
    <property type="entry name" value="Hepar_II_III_C"/>
    <property type="match status" value="1"/>
</dbReference>
<dbReference type="GO" id="GO:0030313">
    <property type="term" value="C:cell envelope"/>
    <property type="evidence" value="ECO:0007669"/>
    <property type="project" value="UniProtKB-SubCell"/>
</dbReference>
<keyword evidence="2" id="KW-0732">Signal</keyword>
<name>A0A1H7R490_OLID1</name>
<feature type="signal peptide" evidence="2">
    <location>
        <begin position="1"/>
        <end position="23"/>
    </location>
</feature>
<comment type="subcellular location">
    <subcellularLocation>
        <location evidence="1">Cell envelope</location>
    </subcellularLocation>
</comment>
<feature type="domain" description="Heparinase II/III-like C-terminal" evidence="3">
    <location>
        <begin position="444"/>
        <end position="567"/>
    </location>
</feature>
<dbReference type="Gene3D" id="1.50.10.100">
    <property type="entry name" value="Chondroitin AC/alginate lyase"/>
    <property type="match status" value="1"/>
</dbReference>
<dbReference type="InterPro" id="IPR008929">
    <property type="entry name" value="Chondroitin_lyas"/>
</dbReference>
<evidence type="ECO:0000256" key="2">
    <source>
        <dbReference type="SAM" id="SignalP"/>
    </source>
</evidence>
<evidence type="ECO:0000256" key="1">
    <source>
        <dbReference type="ARBA" id="ARBA00004196"/>
    </source>
</evidence>
<dbReference type="AlphaFoldDB" id="A0A1H7R490"/>
<reference evidence="5" key="1">
    <citation type="submission" date="2016-10" db="EMBL/GenBank/DDBJ databases">
        <authorList>
            <person name="Varghese N."/>
            <person name="Submissions S."/>
        </authorList>
    </citation>
    <scope>NUCLEOTIDE SEQUENCE [LARGE SCALE GENOMIC DNA]</scope>
    <source>
        <strain evidence="5">DSM 18733</strain>
    </source>
</reference>
<dbReference type="STRING" id="407022.SAMN05661044_02823"/>
<evidence type="ECO:0000313" key="5">
    <source>
        <dbReference type="Proteomes" id="UP000199421"/>
    </source>
</evidence>
<proteinExistence type="predicted"/>
<evidence type="ECO:0000313" key="4">
    <source>
        <dbReference type="EMBL" id="SEL54725.1"/>
    </source>
</evidence>
<protein>
    <submittedName>
        <fullName evidence="4">Heparinase II/III-like protein</fullName>
    </submittedName>
</protein>
<feature type="chain" id="PRO_5011685791" evidence="2">
    <location>
        <begin position="24"/>
        <end position="658"/>
    </location>
</feature>
<dbReference type="GO" id="GO:0016829">
    <property type="term" value="F:lyase activity"/>
    <property type="evidence" value="ECO:0007669"/>
    <property type="project" value="InterPro"/>
</dbReference>
<gene>
    <name evidence="4" type="ORF">SAMN05661044_02823</name>
</gene>
<dbReference type="EMBL" id="FOAF01000002">
    <property type="protein sequence ID" value="SEL54725.1"/>
    <property type="molecule type" value="Genomic_DNA"/>
</dbReference>
<organism evidence="4 5">
    <name type="scientific">Olivibacter domesticus</name>
    <name type="common">Pseudosphingobacterium domesticum</name>
    <dbReference type="NCBI Taxonomy" id="407022"/>
    <lineage>
        <taxon>Bacteria</taxon>
        <taxon>Pseudomonadati</taxon>
        <taxon>Bacteroidota</taxon>
        <taxon>Sphingobacteriia</taxon>
        <taxon>Sphingobacteriales</taxon>
        <taxon>Sphingobacteriaceae</taxon>
        <taxon>Olivibacter</taxon>
    </lineage>
</organism>
<accession>A0A1H7R490</accession>
<sequence>MVMKKRQSILWIFLLLLATSVRAAEKRDLLMKGFAADVLAQHLAKAQEWVAFPTYQDRAFWDQQPADLRAASIQKGEAALNFSWDIIKATDYLAINRTGNREQMQKPDNARKEALKNLLLAELMEGKGRFIDQIINGVWAICEQSNWVLSAHLALQKQYTDLPDIDNMVIDLGSGETGALLAWTHYFLKDRLDEASPLIAKRIATEIRRNILDPYYKRNDLWWMGLGGESSNNRRGLVNNWNPWINFNVLQCILLMESDQEKRTTYTYKTMHSVDQFINSYNDDGACDEGRSYWSHAGGKFFEYLELLHQATGGDVNIYSHPLVKNIGTYIYQVYIDDPYFVNFADASAKGGVNAGLVYRYGVAINDATMQGFGAFYEQKKAKDKASLSGSIYAILQDLQWTPRILQAPTIEPLVGDYWFPQTQVAGGREKPSSKEGFYFAAKGGHNDEFHNHNDVGSFILYYNGLPLLVDAGVGTYTKQTFSKDRYKIWTMQSAFHNLPVINGYEQPAGLSYEAANTQFTAKGDLHFTTDIAKAYPTDAAINTWRRSYTLQRKKHRFIMSDEFSLSNFKKENQLHLLAAHKPEIVKPGVIKLSLGETSVEMHYPADLFGEPQIVPVTIEDPRLLNSWPHGLYQLIFTATKKDLQGKYTLEVVKSNEK</sequence>
<dbReference type="Proteomes" id="UP000199421">
    <property type="component" value="Unassembled WGS sequence"/>
</dbReference>